<proteinExistence type="predicted"/>
<evidence type="ECO:0000313" key="2">
    <source>
        <dbReference type="EMBL" id="CAJ17903.1"/>
    </source>
</evidence>
<organism evidence="2">
    <name type="scientific">Candidatus Phytoplasma solani</name>
    <dbReference type="NCBI Taxonomy" id="69896"/>
    <lineage>
        <taxon>Bacteria</taxon>
        <taxon>Bacillati</taxon>
        <taxon>Mycoplasmatota</taxon>
        <taxon>Mollicutes</taxon>
        <taxon>Acholeplasmatales</taxon>
        <taxon>Acholeplasmataceae</taxon>
        <taxon>Candidatus Phytoplasma</taxon>
        <taxon>16SrXII (Stolbur group)</taxon>
    </lineage>
</organism>
<name>Q3LBP6_9MOLU</name>
<feature type="compositionally biased region" description="Basic and acidic residues" evidence="1">
    <location>
        <begin position="85"/>
        <end position="95"/>
    </location>
</feature>
<feature type="non-terminal residue" evidence="2">
    <location>
        <position position="262"/>
    </location>
</feature>
<feature type="region of interest" description="Disordered" evidence="1">
    <location>
        <begin position="38"/>
        <end position="136"/>
    </location>
</feature>
<feature type="region of interest" description="Disordered" evidence="1">
    <location>
        <begin position="148"/>
        <end position="200"/>
    </location>
</feature>
<feature type="compositionally biased region" description="Basic and acidic residues" evidence="1">
    <location>
        <begin position="106"/>
        <end position="136"/>
    </location>
</feature>
<sequence>MHLRKKRFFKIIKLFLLSFLFLFLLLHNNIIFADNPSNNPERDNSEEPQTVKPNAGSTGQDIDTTKKTKRRDDGTIESISEFDPNTDRMVMRDPTQEEVEQVSEIIAKEQEEAARQAADRLAKEPKAENQADFQEKVVEETKTEIKEAKKTVETSKPEGNEGISNPTVTEKTSNPTAPNAGTNTTHPATAGTNTTPPAALSQKLQTKQLGALDARTEDKVKDAVLTKNPDLKAADRDKLTVQFVGVRNRATKAKITHSELTG</sequence>
<feature type="compositionally biased region" description="Polar residues" evidence="1">
    <location>
        <begin position="47"/>
        <end position="62"/>
    </location>
</feature>
<dbReference type="EMBL" id="AJ970652">
    <property type="protein sequence ID" value="CAJ17903.1"/>
    <property type="molecule type" value="Genomic_DNA"/>
</dbReference>
<feature type="compositionally biased region" description="Basic and acidic residues" evidence="1">
    <location>
        <begin position="63"/>
        <end position="74"/>
    </location>
</feature>
<feature type="compositionally biased region" description="Polar residues" evidence="1">
    <location>
        <begin position="162"/>
        <end position="173"/>
    </location>
</feature>
<reference evidence="2" key="1">
    <citation type="journal article" date="2006" name="Appl. Environ. Microbiol.">
        <title>Stolbur phytoplasma genome survey achieved using a suppression subtractive hybridization approach with high specificity.</title>
        <authorList>
            <person name="Cimerman A."/>
            <person name="Arnaud G."/>
            <person name="Foissac X."/>
        </authorList>
    </citation>
    <scope>NUCLEOTIDE SEQUENCE</scope>
</reference>
<feature type="compositionally biased region" description="Basic and acidic residues" evidence="1">
    <location>
        <begin position="148"/>
        <end position="159"/>
    </location>
</feature>
<feature type="compositionally biased region" description="Low complexity" evidence="1">
    <location>
        <begin position="174"/>
        <end position="199"/>
    </location>
</feature>
<protein>
    <submittedName>
        <fullName evidence="2">Uncharacterized protein</fullName>
    </submittedName>
</protein>
<dbReference type="AlphaFoldDB" id="Q3LBP6"/>
<accession>Q3LBP6</accession>
<evidence type="ECO:0000256" key="1">
    <source>
        <dbReference type="SAM" id="MobiDB-lite"/>
    </source>
</evidence>